<keyword evidence="4 5" id="KW-0472">Membrane</keyword>
<feature type="transmembrane region" description="Helical" evidence="5">
    <location>
        <begin position="102"/>
        <end position="120"/>
    </location>
</feature>
<evidence type="ECO:0000259" key="6">
    <source>
        <dbReference type="Pfam" id="PF00892"/>
    </source>
</evidence>
<dbReference type="AlphaFoldDB" id="A0A382ZJ53"/>
<feature type="non-terminal residue" evidence="7">
    <location>
        <position position="200"/>
    </location>
</feature>
<accession>A0A382ZJ53</accession>
<keyword evidence="3 5" id="KW-1133">Transmembrane helix</keyword>
<dbReference type="SUPFAM" id="SSF103481">
    <property type="entry name" value="Multidrug resistance efflux transporter EmrE"/>
    <property type="match status" value="1"/>
</dbReference>
<feature type="transmembrane region" description="Helical" evidence="5">
    <location>
        <begin position="76"/>
        <end position="96"/>
    </location>
</feature>
<evidence type="ECO:0000313" key="7">
    <source>
        <dbReference type="EMBL" id="SVD95310.1"/>
    </source>
</evidence>
<dbReference type="GO" id="GO:0016020">
    <property type="term" value="C:membrane"/>
    <property type="evidence" value="ECO:0007669"/>
    <property type="project" value="UniProtKB-SubCell"/>
</dbReference>
<proteinExistence type="predicted"/>
<feature type="transmembrane region" description="Helical" evidence="5">
    <location>
        <begin position="151"/>
        <end position="168"/>
    </location>
</feature>
<evidence type="ECO:0000256" key="3">
    <source>
        <dbReference type="ARBA" id="ARBA00022989"/>
    </source>
</evidence>
<reference evidence="7" key="1">
    <citation type="submission" date="2018-05" db="EMBL/GenBank/DDBJ databases">
        <authorList>
            <person name="Lanie J.A."/>
            <person name="Ng W.-L."/>
            <person name="Kazmierczak K.M."/>
            <person name="Andrzejewski T.M."/>
            <person name="Davidsen T.M."/>
            <person name="Wayne K.J."/>
            <person name="Tettelin H."/>
            <person name="Glass J.I."/>
            <person name="Rusch D."/>
            <person name="Podicherti R."/>
            <person name="Tsui H.-C.T."/>
            <person name="Winkler M.E."/>
        </authorList>
    </citation>
    <scope>NUCLEOTIDE SEQUENCE</scope>
</reference>
<dbReference type="PANTHER" id="PTHR22911:SF6">
    <property type="entry name" value="SOLUTE CARRIER FAMILY 35 MEMBER G1"/>
    <property type="match status" value="1"/>
</dbReference>
<evidence type="ECO:0000256" key="2">
    <source>
        <dbReference type="ARBA" id="ARBA00022692"/>
    </source>
</evidence>
<comment type="subcellular location">
    <subcellularLocation>
        <location evidence="1">Membrane</location>
        <topology evidence="1">Multi-pass membrane protein</topology>
    </subcellularLocation>
</comment>
<name>A0A382ZJ53_9ZZZZ</name>
<dbReference type="InterPro" id="IPR000620">
    <property type="entry name" value="EamA_dom"/>
</dbReference>
<sequence length="200" mass="21575">MSSNSSQSTTLKGMACMASGAMLFASQDAITKWLIVDFNAGEIMFYRGLWAFPVLGVMIYLNGGLSILRLQNARGVWWRGVIAFVTTVLVTISFISLPLAEAAALIFMSPIFLTAFAPLLLNEHVGLFRWAAVILGFLGALVMIQPGTASFNAWVVFPLAAAMCSAYRDVLTRRLGARDSATTVMFYTSVVVLIGGAITM</sequence>
<feature type="transmembrane region" description="Helical" evidence="5">
    <location>
        <begin position="127"/>
        <end position="145"/>
    </location>
</feature>
<dbReference type="EMBL" id="UINC01184207">
    <property type="protein sequence ID" value="SVD95310.1"/>
    <property type="molecule type" value="Genomic_DNA"/>
</dbReference>
<dbReference type="Pfam" id="PF00892">
    <property type="entry name" value="EamA"/>
    <property type="match status" value="1"/>
</dbReference>
<evidence type="ECO:0000256" key="4">
    <source>
        <dbReference type="ARBA" id="ARBA00023136"/>
    </source>
</evidence>
<feature type="transmembrane region" description="Helical" evidence="5">
    <location>
        <begin position="180"/>
        <end position="198"/>
    </location>
</feature>
<evidence type="ECO:0000256" key="5">
    <source>
        <dbReference type="SAM" id="Phobius"/>
    </source>
</evidence>
<feature type="domain" description="EamA" evidence="6">
    <location>
        <begin position="12"/>
        <end position="144"/>
    </location>
</feature>
<feature type="transmembrane region" description="Helical" evidence="5">
    <location>
        <begin position="45"/>
        <end position="64"/>
    </location>
</feature>
<dbReference type="PANTHER" id="PTHR22911">
    <property type="entry name" value="ACYL-MALONYL CONDENSING ENZYME-RELATED"/>
    <property type="match status" value="1"/>
</dbReference>
<evidence type="ECO:0000256" key="1">
    <source>
        <dbReference type="ARBA" id="ARBA00004141"/>
    </source>
</evidence>
<organism evidence="7">
    <name type="scientific">marine metagenome</name>
    <dbReference type="NCBI Taxonomy" id="408172"/>
    <lineage>
        <taxon>unclassified sequences</taxon>
        <taxon>metagenomes</taxon>
        <taxon>ecological metagenomes</taxon>
    </lineage>
</organism>
<gene>
    <name evidence="7" type="ORF">METZ01_LOCUS448164</name>
</gene>
<protein>
    <recommendedName>
        <fullName evidence="6">EamA domain-containing protein</fullName>
    </recommendedName>
</protein>
<dbReference type="InterPro" id="IPR037185">
    <property type="entry name" value="EmrE-like"/>
</dbReference>
<keyword evidence="2 5" id="KW-0812">Transmembrane</keyword>